<evidence type="ECO:0000256" key="4">
    <source>
        <dbReference type="ARBA" id="ARBA00023002"/>
    </source>
</evidence>
<evidence type="ECO:0000256" key="5">
    <source>
        <dbReference type="PIRNR" id="PIRNR005426"/>
    </source>
</evidence>
<name>A0A937W646_UNCTE</name>
<dbReference type="PANTHER" id="PTHR43425:SF2">
    <property type="entry name" value="OXYGEN-INSENSITIVE NADPH NITROREDUCTASE"/>
    <property type="match status" value="1"/>
</dbReference>
<dbReference type="Proteomes" id="UP000712673">
    <property type="component" value="Unassembled WGS sequence"/>
</dbReference>
<dbReference type="InterPro" id="IPR016446">
    <property type="entry name" value="Flavin_OxRdtase_Frp"/>
</dbReference>
<dbReference type="Gene3D" id="3.40.109.10">
    <property type="entry name" value="NADH Oxidase"/>
    <property type="match status" value="1"/>
</dbReference>
<evidence type="ECO:0000259" key="6">
    <source>
        <dbReference type="Pfam" id="PF00881"/>
    </source>
</evidence>
<evidence type="ECO:0000256" key="2">
    <source>
        <dbReference type="ARBA" id="ARBA00022630"/>
    </source>
</evidence>
<protein>
    <submittedName>
        <fullName evidence="7">NADPH-dependent oxidoreductase</fullName>
    </submittedName>
</protein>
<dbReference type="InterPro" id="IPR000415">
    <property type="entry name" value="Nitroreductase-like"/>
</dbReference>
<dbReference type="Pfam" id="PF00881">
    <property type="entry name" value="Nitroreductase"/>
    <property type="match status" value="1"/>
</dbReference>
<comment type="similarity">
    <text evidence="1 5">Belongs to the flavin oxidoreductase frp family.</text>
</comment>
<accession>A0A937W646</accession>
<evidence type="ECO:0000256" key="1">
    <source>
        <dbReference type="ARBA" id="ARBA00008366"/>
    </source>
</evidence>
<evidence type="ECO:0000256" key="3">
    <source>
        <dbReference type="ARBA" id="ARBA00022643"/>
    </source>
</evidence>
<gene>
    <name evidence="7" type="ORF">FJZ47_21920</name>
</gene>
<proteinExistence type="inferred from homology"/>
<dbReference type="GO" id="GO:0016491">
    <property type="term" value="F:oxidoreductase activity"/>
    <property type="evidence" value="ECO:0007669"/>
    <property type="project" value="UniProtKB-UniRule"/>
</dbReference>
<feature type="domain" description="Nitroreductase" evidence="6">
    <location>
        <begin position="11"/>
        <end position="164"/>
    </location>
</feature>
<dbReference type="AlphaFoldDB" id="A0A937W646"/>
<keyword evidence="3 5" id="KW-0288">FMN</keyword>
<comment type="caution">
    <text evidence="7">The sequence shown here is derived from an EMBL/GenBank/DDBJ whole genome shotgun (WGS) entry which is preliminary data.</text>
</comment>
<dbReference type="PIRSF" id="PIRSF005426">
    <property type="entry name" value="Frp"/>
    <property type="match status" value="1"/>
</dbReference>
<dbReference type="PANTHER" id="PTHR43425">
    <property type="entry name" value="OXYGEN-INSENSITIVE NADPH NITROREDUCTASE"/>
    <property type="match status" value="1"/>
</dbReference>
<evidence type="ECO:0000313" key="8">
    <source>
        <dbReference type="Proteomes" id="UP000712673"/>
    </source>
</evidence>
<dbReference type="CDD" id="cd02146">
    <property type="entry name" value="NfsA-like"/>
    <property type="match status" value="1"/>
</dbReference>
<organism evidence="7 8">
    <name type="scientific">Tectimicrobiota bacterium</name>
    <dbReference type="NCBI Taxonomy" id="2528274"/>
    <lineage>
        <taxon>Bacteria</taxon>
        <taxon>Pseudomonadati</taxon>
        <taxon>Nitrospinota/Tectimicrobiota group</taxon>
        <taxon>Candidatus Tectimicrobiota</taxon>
    </lineage>
</organism>
<reference evidence="7" key="1">
    <citation type="submission" date="2019-03" db="EMBL/GenBank/DDBJ databases">
        <title>Lake Tanganyika Metagenome-Assembled Genomes (MAGs).</title>
        <authorList>
            <person name="Tran P."/>
        </authorList>
    </citation>
    <scope>NUCLEOTIDE SEQUENCE</scope>
    <source>
        <strain evidence="7">K_DeepCast_65m_m2_066</strain>
    </source>
</reference>
<dbReference type="InterPro" id="IPR029479">
    <property type="entry name" value="Nitroreductase"/>
</dbReference>
<keyword evidence="2 5" id="KW-0285">Flavoprotein</keyword>
<dbReference type="EMBL" id="VGLS01000907">
    <property type="protein sequence ID" value="MBM3226430.1"/>
    <property type="molecule type" value="Genomic_DNA"/>
</dbReference>
<evidence type="ECO:0000313" key="7">
    <source>
        <dbReference type="EMBL" id="MBM3226430.1"/>
    </source>
</evidence>
<sequence>MTNETIALMHRHRSIRTFAPDPITRPTIETIVTAGQRAATSSNLQLYSAVVVMDAAKRAHLAELCGDQEQIRQAPVFIAWCADRSRLERACTQRGYTQNSDYVEALLVAAVDVGLVMQNATLAAESLGLGCCYIGAVRNNPQAVIELLELPPLVFPISGMTLGKPADDPMIRPRLATQAILHWEHYDASGEEPLLEAYDRAMSQTGIYAGRQVEVPGKPGEVEDYGWREHSARRVAHPRRVAMRDVLTHQGFGLQ</sequence>
<keyword evidence="5" id="KW-0521">NADP</keyword>
<keyword evidence="4 5" id="KW-0560">Oxidoreductase</keyword>
<dbReference type="SUPFAM" id="SSF55469">
    <property type="entry name" value="FMN-dependent nitroreductase-like"/>
    <property type="match status" value="1"/>
</dbReference>